<evidence type="ECO:0000313" key="3">
    <source>
        <dbReference type="EMBL" id="MBE9068358.1"/>
    </source>
</evidence>
<dbReference type="InterPro" id="IPR052893">
    <property type="entry name" value="TCS_response_regulator"/>
</dbReference>
<dbReference type="GO" id="GO:0000160">
    <property type="term" value="P:phosphorelay signal transduction system"/>
    <property type="evidence" value="ECO:0007669"/>
    <property type="project" value="InterPro"/>
</dbReference>
<comment type="caution">
    <text evidence="3">The sequence shown here is derived from an EMBL/GenBank/DDBJ whole genome shotgun (WGS) entry which is preliminary data.</text>
</comment>
<feature type="modified residue" description="4-aspartylphosphate" evidence="1">
    <location>
        <position position="62"/>
    </location>
</feature>
<evidence type="ECO:0000259" key="2">
    <source>
        <dbReference type="PROSITE" id="PS50110"/>
    </source>
</evidence>
<keyword evidence="4" id="KW-1185">Reference proteome</keyword>
<dbReference type="InterPro" id="IPR001789">
    <property type="entry name" value="Sig_transdc_resp-reg_receiver"/>
</dbReference>
<name>A0A928ZVU4_LEPEC</name>
<sequence length="141" mass="16021">MTCNILLVEDSPTDATILMAAFRSIGYSGQIHIVQDGVEAIDFLEQIALDDSMSLPQLILLDLNLPRKSGHEMLRELKENPQWQCIPAIVFSSSSRMVDIGKSYQLHANAYIAKPIIFEDYRLMVQRLHDFWLETAQLQTA</sequence>
<protein>
    <submittedName>
        <fullName evidence="3">Response regulator</fullName>
    </submittedName>
</protein>
<proteinExistence type="predicted"/>
<dbReference type="RefSeq" id="WP_193994306.1">
    <property type="nucleotide sequence ID" value="NZ_JADEXP010000162.1"/>
</dbReference>
<dbReference type="Gene3D" id="3.40.50.2300">
    <property type="match status" value="1"/>
</dbReference>
<evidence type="ECO:0000313" key="4">
    <source>
        <dbReference type="Proteomes" id="UP000615026"/>
    </source>
</evidence>
<reference evidence="3" key="1">
    <citation type="submission" date="2020-10" db="EMBL/GenBank/DDBJ databases">
        <authorList>
            <person name="Castelo-Branco R."/>
            <person name="Eusebio N."/>
            <person name="Adriana R."/>
            <person name="Vieira A."/>
            <person name="Brugerolle De Fraissinette N."/>
            <person name="Rezende De Castro R."/>
            <person name="Schneider M.P."/>
            <person name="Vasconcelos V."/>
            <person name="Leao P.N."/>
        </authorList>
    </citation>
    <scope>NUCLEOTIDE SEQUENCE</scope>
    <source>
        <strain evidence="3">LEGE 11479</strain>
    </source>
</reference>
<keyword evidence="1" id="KW-0597">Phosphoprotein</keyword>
<dbReference type="CDD" id="cd17557">
    <property type="entry name" value="REC_Rcp-like"/>
    <property type="match status" value="1"/>
</dbReference>
<feature type="domain" description="Response regulatory" evidence="2">
    <location>
        <begin position="4"/>
        <end position="129"/>
    </location>
</feature>
<accession>A0A928ZVU4</accession>
<dbReference type="PANTHER" id="PTHR44520:SF2">
    <property type="entry name" value="RESPONSE REGULATOR RCP1"/>
    <property type="match status" value="1"/>
</dbReference>
<dbReference type="Proteomes" id="UP000615026">
    <property type="component" value="Unassembled WGS sequence"/>
</dbReference>
<organism evidence="3 4">
    <name type="scientific">Leptolyngbya cf. ectocarpi LEGE 11479</name>
    <dbReference type="NCBI Taxonomy" id="1828722"/>
    <lineage>
        <taxon>Bacteria</taxon>
        <taxon>Bacillati</taxon>
        <taxon>Cyanobacteriota</taxon>
        <taxon>Cyanophyceae</taxon>
        <taxon>Leptolyngbyales</taxon>
        <taxon>Leptolyngbyaceae</taxon>
        <taxon>Leptolyngbya group</taxon>
        <taxon>Leptolyngbya</taxon>
    </lineage>
</organism>
<dbReference type="PROSITE" id="PS50110">
    <property type="entry name" value="RESPONSE_REGULATORY"/>
    <property type="match status" value="1"/>
</dbReference>
<dbReference type="EMBL" id="JADEXP010000162">
    <property type="protein sequence ID" value="MBE9068358.1"/>
    <property type="molecule type" value="Genomic_DNA"/>
</dbReference>
<dbReference type="Pfam" id="PF00072">
    <property type="entry name" value="Response_reg"/>
    <property type="match status" value="1"/>
</dbReference>
<dbReference type="SMART" id="SM00448">
    <property type="entry name" value="REC"/>
    <property type="match status" value="1"/>
</dbReference>
<dbReference type="PANTHER" id="PTHR44520">
    <property type="entry name" value="RESPONSE REGULATOR RCP1-RELATED"/>
    <property type="match status" value="1"/>
</dbReference>
<evidence type="ECO:0000256" key="1">
    <source>
        <dbReference type="PROSITE-ProRule" id="PRU00169"/>
    </source>
</evidence>
<dbReference type="InterPro" id="IPR011006">
    <property type="entry name" value="CheY-like_superfamily"/>
</dbReference>
<gene>
    <name evidence="3" type="ORF">IQ260_17030</name>
</gene>
<dbReference type="AlphaFoldDB" id="A0A928ZVU4"/>
<dbReference type="SUPFAM" id="SSF52172">
    <property type="entry name" value="CheY-like"/>
    <property type="match status" value="1"/>
</dbReference>